<protein>
    <submittedName>
        <fullName evidence="8">MFS general substrate transporter</fullName>
    </submittedName>
</protein>
<evidence type="ECO:0000256" key="3">
    <source>
        <dbReference type="ARBA" id="ARBA00022448"/>
    </source>
</evidence>
<feature type="transmembrane region" description="Helical" evidence="7">
    <location>
        <begin position="269"/>
        <end position="287"/>
    </location>
</feature>
<feature type="transmembrane region" description="Helical" evidence="7">
    <location>
        <begin position="207"/>
        <end position="228"/>
    </location>
</feature>
<evidence type="ECO:0000313" key="9">
    <source>
        <dbReference type="Proteomes" id="UP000005242"/>
    </source>
</evidence>
<feature type="transmembrane region" description="Helical" evidence="7">
    <location>
        <begin position="240"/>
        <end position="262"/>
    </location>
</feature>
<dbReference type="InParanoid" id="I4YJT2"/>
<dbReference type="SUPFAM" id="SSF103473">
    <property type="entry name" value="MFS general substrate transporter"/>
    <property type="match status" value="1"/>
</dbReference>
<dbReference type="RefSeq" id="XP_006956042.1">
    <property type="nucleotide sequence ID" value="XM_006955980.1"/>
</dbReference>
<dbReference type="GO" id="GO:0012505">
    <property type="term" value="C:endomembrane system"/>
    <property type="evidence" value="ECO:0007669"/>
    <property type="project" value="UniProtKB-SubCell"/>
</dbReference>
<keyword evidence="4 7" id="KW-0812">Transmembrane</keyword>
<evidence type="ECO:0000256" key="6">
    <source>
        <dbReference type="ARBA" id="ARBA00023136"/>
    </source>
</evidence>
<keyword evidence="3" id="KW-0813">Transport</keyword>
<sequence>MPAFVFGMAVLGVGISMCRVIAVCILVQYRENAVIGIMYGFSSIGQTTAPFLLRLIQKVTTWKHFFWIIMAYFAIIGIMQFFVLKDVVLYGSKGDLLPIRQKWHGILTDKKLWKRIMSLTLSQLITESWAHWMSTYVKDIKKLTFHVLSIGSFELAIYRSGATVSSICFSHLYKKVGYKRSNLALLWSTCGFLIGINEAQGIRSVSILNAFIGFALAPTLANMLGSISSDINLPYVETTVSFALAVSTTGVVVGPLVLSFLIRDFGIDVIVGTSIVMAFVASLSNIHEPVSLVNSIKALPRRAFLQSDLVRKRLMNHKEQL</sequence>
<dbReference type="PANTHER" id="PTHR23514:SF3">
    <property type="entry name" value="BYPASS OF STOP CODON PROTEIN 6"/>
    <property type="match status" value="1"/>
</dbReference>
<organism evidence="8 9">
    <name type="scientific">Wallemia mellicola (strain ATCC MYA-4683 / CBS 633.66)</name>
    <name type="common">Wallemia sebi (CBS 633.66)</name>
    <dbReference type="NCBI Taxonomy" id="671144"/>
    <lineage>
        <taxon>Eukaryota</taxon>
        <taxon>Fungi</taxon>
        <taxon>Dikarya</taxon>
        <taxon>Basidiomycota</taxon>
        <taxon>Wallemiomycotina</taxon>
        <taxon>Wallemiomycetes</taxon>
        <taxon>Wallemiales</taxon>
        <taxon>Wallemiaceae</taxon>
        <taxon>Wallemia</taxon>
    </lineage>
</organism>
<dbReference type="GeneID" id="18474707"/>
<proteinExistence type="inferred from homology"/>
<evidence type="ECO:0000256" key="7">
    <source>
        <dbReference type="SAM" id="Phobius"/>
    </source>
</evidence>
<feature type="transmembrane region" description="Helical" evidence="7">
    <location>
        <begin position="34"/>
        <end position="53"/>
    </location>
</feature>
<dbReference type="HOGENOM" id="CLU_054824_0_0_1"/>
<keyword evidence="6 7" id="KW-0472">Membrane</keyword>
<dbReference type="Proteomes" id="UP000005242">
    <property type="component" value="Unassembled WGS sequence"/>
</dbReference>
<keyword evidence="9" id="KW-1185">Reference proteome</keyword>
<evidence type="ECO:0000313" key="8">
    <source>
        <dbReference type="EMBL" id="EIM24224.1"/>
    </source>
</evidence>
<dbReference type="InterPro" id="IPR051788">
    <property type="entry name" value="MFS_Transporter"/>
</dbReference>
<feature type="transmembrane region" description="Helical" evidence="7">
    <location>
        <begin position="65"/>
        <end position="84"/>
    </location>
</feature>
<dbReference type="Pfam" id="PF07690">
    <property type="entry name" value="MFS_1"/>
    <property type="match status" value="1"/>
</dbReference>
<evidence type="ECO:0000256" key="2">
    <source>
        <dbReference type="ARBA" id="ARBA00008335"/>
    </source>
</evidence>
<accession>I4YJT2</accession>
<comment type="similarity">
    <text evidence="2">Belongs to the major facilitator superfamily.</text>
</comment>
<feature type="transmembrane region" description="Helical" evidence="7">
    <location>
        <begin position="6"/>
        <end position="27"/>
    </location>
</feature>
<dbReference type="OMA" id="LITETWA"/>
<dbReference type="EMBL" id="JH668223">
    <property type="protein sequence ID" value="EIM24224.1"/>
    <property type="molecule type" value="Genomic_DNA"/>
</dbReference>
<name>I4YJT2_WALMC</name>
<dbReference type="GO" id="GO:0016020">
    <property type="term" value="C:membrane"/>
    <property type="evidence" value="ECO:0007669"/>
    <property type="project" value="TreeGrafter"/>
</dbReference>
<dbReference type="AlphaFoldDB" id="I4YJT2"/>
<reference evidence="8 9" key="1">
    <citation type="journal article" date="2012" name="Fungal Genet. Biol.">
        <title>The genome of the xerotolerant mold Wallemia sebi reveals adaptations to osmotic stress and suggests cryptic sexual reproduction.</title>
        <authorList>
            <person name="Padamsee M."/>
            <person name="Kumar T.K.A."/>
            <person name="Riley R."/>
            <person name="Binder M."/>
            <person name="Boyd A."/>
            <person name="Calvo A.M."/>
            <person name="Furukawa K."/>
            <person name="Hesse C."/>
            <person name="Hohmann S."/>
            <person name="James T.Y."/>
            <person name="LaButti K."/>
            <person name="Lapidus A."/>
            <person name="Lindquist E."/>
            <person name="Lucas S."/>
            <person name="Miller K."/>
            <person name="Shantappa S."/>
            <person name="Grigoriev I.V."/>
            <person name="Hibbett D.S."/>
            <person name="McLaughlin D.J."/>
            <person name="Spatafora J.W."/>
            <person name="Aime M.C."/>
        </authorList>
    </citation>
    <scope>NUCLEOTIDE SEQUENCE [LARGE SCALE GENOMIC DNA]</scope>
    <source>
        <strain evidence="9">ATCC MYA-4683 / CBS 633.66</strain>
    </source>
</reference>
<gene>
    <name evidence="8" type="ORF">WALSEDRAFT_62046</name>
</gene>
<evidence type="ECO:0000256" key="1">
    <source>
        <dbReference type="ARBA" id="ARBA00004127"/>
    </source>
</evidence>
<evidence type="ECO:0000256" key="5">
    <source>
        <dbReference type="ARBA" id="ARBA00022989"/>
    </source>
</evidence>
<comment type="subcellular location">
    <subcellularLocation>
        <location evidence="1">Endomembrane system</location>
        <topology evidence="1">Multi-pass membrane protein</topology>
    </subcellularLocation>
</comment>
<dbReference type="KEGG" id="wse:WALSEDRAFT_62046"/>
<dbReference type="Gene3D" id="1.20.1250.20">
    <property type="entry name" value="MFS general substrate transporter like domains"/>
    <property type="match status" value="1"/>
</dbReference>
<dbReference type="GO" id="GO:0022857">
    <property type="term" value="F:transmembrane transporter activity"/>
    <property type="evidence" value="ECO:0007669"/>
    <property type="project" value="InterPro"/>
</dbReference>
<keyword evidence="5 7" id="KW-1133">Transmembrane helix</keyword>
<evidence type="ECO:0000256" key="4">
    <source>
        <dbReference type="ARBA" id="ARBA00022692"/>
    </source>
</evidence>
<dbReference type="PANTHER" id="PTHR23514">
    <property type="entry name" value="BYPASS OF STOP CODON PROTEIN 6"/>
    <property type="match status" value="1"/>
</dbReference>
<dbReference type="InterPro" id="IPR036259">
    <property type="entry name" value="MFS_trans_sf"/>
</dbReference>
<dbReference type="InterPro" id="IPR011701">
    <property type="entry name" value="MFS"/>
</dbReference>